<gene>
    <name evidence="2" type="ORF">BRADI_1g64603v3</name>
</gene>
<name>A0A2K2DTE7_BRADI</name>
<dbReference type="OrthoDB" id="691293at2759"/>
<feature type="compositionally biased region" description="Basic residues" evidence="1">
    <location>
        <begin position="43"/>
        <end position="58"/>
    </location>
</feature>
<protein>
    <submittedName>
        <fullName evidence="2 3">Uncharacterized protein</fullName>
    </submittedName>
</protein>
<feature type="region of interest" description="Disordered" evidence="1">
    <location>
        <begin position="135"/>
        <end position="199"/>
    </location>
</feature>
<dbReference type="EnsemblPlants" id="PNT77542">
    <property type="protein sequence ID" value="PNT77542"/>
    <property type="gene ID" value="BRADI_1g64603v3"/>
</dbReference>
<organism evidence="2">
    <name type="scientific">Brachypodium distachyon</name>
    <name type="common">Purple false brome</name>
    <name type="synonym">Trachynia distachya</name>
    <dbReference type="NCBI Taxonomy" id="15368"/>
    <lineage>
        <taxon>Eukaryota</taxon>
        <taxon>Viridiplantae</taxon>
        <taxon>Streptophyta</taxon>
        <taxon>Embryophyta</taxon>
        <taxon>Tracheophyta</taxon>
        <taxon>Spermatophyta</taxon>
        <taxon>Magnoliopsida</taxon>
        <taxon>Liliopsida</taxon>
        <taxon>Poales</taxon>
        <taxon>Poaceae</taxon>
        <taxon>BOP clade</taxon>
        <taxon>Pooideae</taxon>
        <taxon>Stipodae</taxon>
        <taxon>Brachypodieae</taxon>
        <taxon>Brachypodium</taxon>
    </lineage>
</organism>
<proteinExistence type="predicted"/>
<evidence type="ECO:0000313" key="3">
    <source>
        <dbReference type="EnsemblPlants" id="PNT77542"/>
    </source>
</evidence>
<dbReference type="EMBL" id="CM000880">
    <property type="protein sequence ID" value="PNT77542.1"/>
    <property type="molecule type" value="Genomic_DNA"/>
</dbReference>
<keyword evidence="4" id="KW-1185">Reference proteome</keyword>
<feature type="non-terminal residue" evidence="2">
    <location>
        <position position="326"/>
    </location>
</feature>
<evidence type="ECO:0000313" key="2">
    <source>
        <dbReference type="EMBL" id="PNT77542.1"/>
    </source>
</evidence>
<feature type="region of interest" description="Disordered" evidence="1">
    <location>
        <begin position="42"/>
        <end position="77"/>
    </location>
</feature>
<reference evidence="2 3" key="1">
    <citation type="journal article" date="2010" name="Nature">
        <title>Genome sequencing and analysis of the model grass Brachypodium distachyon.</title>
        <authorList>
            <consortium name="International Brachypodium Initiative"/>
        </authorList>
    </citation>
    <scope>NUCLEOTIDE SEQUENCE [LARGE SCALE GENOMIC DNA]</scope>
    <source>
        <strain evidence="2 3">Bd21</strain>
    </source>
</reference>
<dbReference type="STRING" id="15368.A0A2K2DTE7"/>
<accession>A0A2K2DTE7</accession>
<reference evidence="3" key="3">
    <citation type="submission" date="2018-08" db="UniProtKB">
        <authorList>
            <consortium name="EnsemblPlants"/>
        </authorList>
    </citation>
    <scope>IDENTIFICATION</scope>
    <source>
        <strain evidence="3">cv. Bd21</strain>
    </source>
</reference>
<dbReference type="Gramene" id="PNT77542">
    <property type="protein sequence ID" value="PNT77542"/>
    <property type="gene ID" value="BRADI_1g64603v3"/>
</dbReference>
<evidence type="ECO:0000256" key="1">
    <source>
        <dbReference type="SAM" id="MobiDB-lite"/>
    </source>
</evidence>
<dbReference type="AlphaFoldDB" id="A0A2K2DTE7"/>
<dbReference type="GO" id="GO:0042450">
    <property type="term" value="P:L-arginine biosynthetic process via ornithine"/>
    <property type="evidence" value="ECO:0000318"/>
    <property type="project" value="GO_Central"/>
</dbReference>
<dbReference type="GO" id="GO:0004056">
    <property type="term" value="F:argininosuccinate lyase activity"/>
    <property type="evidence" value="ECO:0000318"/>
    <property type="project" value="GO_Central"/>
</dbReference>
<evidence type="ECO:0000313" key="4">
    <source>
        <dbReference type="Proteomes" id="UP000008810"/>
    </source>
</evidence>
<reference evidence="2" key="2">
    <citation type="submission" date="2017-06" db="EMBL/GenBank/DDBJ databases">
        <title>WGS assembly of Brachypodium distachyon.</title>
        <authorList>
            <consortium name="The International Brachypodium Initiative"/>
            <person name="Lucas S."/>
            <person name="Harmon-Smith M."/>
            <person name="Lail K."/>
            <person name="Tice H."/>
            <person name="Grimwood J."/>
            <person name="Bruce D."/>
            <person name="Barry K."/>
            <person name="Shu S."/>
            <person name="Lindquist E."/>
            <person name="Wang M."/>
            <person name="Pitluck S."/>
            <person name="Vogel J.P."/>
            <person name="Garvin D.F."/>
            <person name="Mockler T.C."/>
            <person name="Schmutz J."/>
            <person name="Rokhsar D."/>
            <person name="Bevan M.W."/>
        </authorList>
    </citation>
    <scope>NUCLEOTIDE SEQUENCE</scope>
    <source>
        <strain evidence="2">Bd21</strain>
    </source>
</reference>
<sequence>MSTMTPRGRSSSHRRTRCKCAGGAHRATPCCFNPLRSLFRCPGRGRSRSRHSRSRTPSRVRDASAAGIGAEHAQQGQEPSFFVYAMPADGSAGAENNNKKKKHRKPPCLPSMSIRACFLRKKNKKKERKAIAIARRQALTPAPSMVTHPPRSPPASEFTPAATPAVSQPPSPPAVPESGNVSNSPATPGRKLPATPQPTDSAWATFPPQQVDGLQIVELATGERLSAHGVGLIEMVGSDDDSAVSSMKSSLEFINEPPPPRSQQPAAVVKAREQPTLWLNGGAAKAGSTGARFAEPLVVAEANELWAHDIECSRAHADMLAETVSL</sequence>
<dbReference type="GO" id="GO:0005829">
    <property type="term" value="C:cytosol"/>
    <property type="evidence" value="ECO:0000318"/>
    <property type="project" value="GO_Central"/>
</dbReference>
<dbReference type="Proteomes" id="UP000008810">
    <property type="component" value="Chromosome 1"/>
</dbReference>
<dbReference type="InParanoid" id="A0A2K2DTE7"/>